<dbReference type="Gene3D" id="2.40.370.10">
    <property type="entry name" value="AttH-like domain"/>
    <property type="match status" value="2"/>
</dbReference>
<dbReference type="Proteomes" id="UP001528823">
    <property type="component" value="Unassembled WGS sequence"/>
</dbReference>
<keyword evidence="1" id="KW-1133">Transmembrane helix</keyword>
<evidence type="ECO:0000313" key="3">
    <source>
        <dbReference type="EMBL" id="MDE1462206.1"/>
    </source>
</evidence>
<name>A0ABT5U766_9GAMM</name>
<feature type="domain" description="AttH" evidence="2">
    <location>
        <begin position="84"/>
        <end position="259"/>
    </location>
</feature>
<keyword evidence="1" id="KW-0812">Transmembrane</keyword>
<dbReference type="PANTHER" id="PTHR38591">
    <property type="entry name" value="HYDROLASE"/>
    <property type="match status" value="1"/>
</dbReference>
<gene>
    <name evidence="3" type="ORF">ORQ98_09495</name>
</gene>
<dbReference type="PANTHER" id="PTHR38591:SF1">
    <property type="entry name" value="BLL1000 PROTEIN"/>
    <property type="match status" value="1"/>
</dbReference>
<dbReference type="InterPro" id="IPR010791">
    <property type="entry name" value="AttH_dom"/>
</dbReference>
<dbReference type="Pfam" id="PF17186">
    <property type="entry name" value="Lipocalin_9"/>
    <property type="match status" value="1"/>
</dbReference>
<evidence type="ECO:0000256" key="1">
    <source>
        <dbReference type="SAM" id="Phobius"/>
    </source>
</evidence>
<keyword evidence="1" id="KW-0472">Membrane</keyword>
<accession>A0ABT5U766</accession>
<reference evidence="3 4" key="1">
    <citation type="submission" date="2022-11" db="EMBL/GenBank/DDBJ databases">
        <title>Spartinivicinus poritis sp. nov., isolated from scleractinian coral Porites lutea.</title>
        <authorList>
            <person name="Zhang G."/>
            <person name="Cai L."/>
            <person name="Wei Q."/>
        </authorList>
    </citation>
    <scope>NUCLEOTIDE SEQUENCE [LARGE SCALE GENOMIC DNA]</scope>
    <source>
        <strain evidence="3 4">A2-2</strain>
    </source>
</reference>
<organism evidence="3 4">
    <name type="scientific">Spartinivicinus poritis</name>
    <dbReference type="NCBI Taxonomy" id="2994640"/>
    <lineage>
        <taxon>Bacteria</taxon>
        <taxon>Pseudomonadati</taxon>
        <taxon>Pseudomonadota</taxon>
        <taxon>Gammaproteobacteria</taxon>
        <taxon>Oceanospirillales</taxon>
        <taxon>Zooshikellaceae</taxon>
        <taxon>Spartinivicinus</taxon>
    </lineage>
</organism>
<protein>
    <recommendedName>
        <fullName evidence="2">AttH domain-containing protein</fullName>
    </recommendedName>
</protein>
<feature type="transmembrane region" description="Helical" evidence="1">
    <location>
        <begin position="6"/>
        <end position="24"/>
    </location>
</feature>
<proteinExistence type="predicted"/>
<evidence type="ECO:0000313" key="4">
    <source>
        <dbReference type="Proteomes" id="UP001528823"/>
    </source>
</evidence>
<dbReference type="SUPFAM" id="SSF159245">
    <property type="entry name" value="AttH-like"/>
    <property type="match status" value="1"/>
</dbReference>
<dbReference type="RefSeq" id="WP_274688563.1">
    <property type="nucleotide sequence ID" value="NZ_JAPMOU010000009.1"/>
</dbReference>
<dbReference type="Pfam" id="PF07143">
    <property type="entry name" value="CrtC"/>
    <property type="match status" value="1"/>
</dbReference>
<keyword evidence="4" id="KW-1185">Reference proteome</keyword>
<dbReference type="EMBL" id="JAPMOU010000009">
    <property type="protein sequence ID" value="MDE1462206.1"/>
    <property type="molecule type" value="Genomic_DNA"/>
</dbReference>
<evidence type="ECO:0000259" key="2">
    <source>
        <dbReference type="Pfam" id="PF07143"/>
    </source>
</evidence>
<comment type="caution">
    <text evidence="3">The sequence shown here is derived from an EMBL/GenBank/DDBJ whole genome shotgun (WGS) entry which is preliminary data.</text>
</comment>
<sequence length="387" mass="44036">MSQRTLITLGTIITGTCLFGWLFINTGGVLNSTKPFTAQHTTKNNPVTLQQLLGTQKNSPFKQATQPIAFLFPRDHGPHFAYRTEWWYLTGHLFDRNQQHYGFQFTLFRFASQPSSTAANPWLVPQFYMAHLALSNTQQQTHRSAAKFSRQGPGLAGVTSPPLQAWLENWQLQSTTAESLFPAKLTAQAPAQHIGLALTIDKLKSWVLQGNQGLSQKSTTQGNASYYYSYPRLNVVGSIQWDQQQIPVTGQAWFDHEWATSALDHYQTGWDWFSLQLENQQELMIYRIRSQPGYPETLFAGLIQADQTVIQLTPNQVTIKATQYQQTIDHKQWPVAWQITLPDYHLSLTLTPTQPNQFIKHLFTYWEGAVKITGSHQGWGFVELTGY</sequence>
<dbReference type="InterPro" id="IPR023374">
    <property type="entry name" value="AttH-like_dom_sf"/>
</dbReference>